<dbReference type="PROSITE" id="PS51257">
    <property type="entry name" value="PROKAR_LIPOPROTEIN"/>
    <property type="match status" value="1"/>
</dbReference>
<evidence type="ECO:0000313" key="4">
    <source>
        <dbReference type="Proteomes" id="UP000000851"/>
    </source>
</evidence>
<feature type="chain" id="PRO_5038637759" description="Lipoprotein" evidence="2">
    <location>
        <begin position="23"/>
        <end position="213"/>
    </location>
</feature>
<dbReference type="Proteomes" id="UP000000851">
    <property type="component" value="Chromosome"/>
</dbReference>
<sequence precursor="true">MSIPKRAALGLAAAATALIMTACSSNGSSGSANGSPAAPSTTAATAATSTGGAPSSAGGWARNPDQTSTALKAGLPMLGSEMLQVHYHAHLDVIVDGQPVTVPQYVGIDENAQTITALHTHDTSGVVHIESGKDVPFKLGQFFTEWGQPMSATQVGPVALGTDKALHVIVNGKEVAGDPAQYVLKAHDEIVVWVGAKDQTPQVPASYNFPAGL</sequence>
<dbReference type="eggNOG" id="ENOG5032TTR">
    <property type="taxonomic scope" value="Bacteria"/>
</dbReference>
<feature type="region of interest" description="Disordered" evidence="1">
    <location>
        <begin position="28"/>
        <end position="65"/>
    </location>
</feature>
<dbReference type="KEGG" id="cai:Caci_8133"/>
<evidence type="ECO:0000256" key="2">
    <source>
        <dbReference type="SAM" id="SignalP"/>
    </source>
</evidence>
<dbReference type="AlphaFoldDB" id="C7QIQ6"/>
<keyword evidence="2" id="KW-0732">Signal</keyword>
<dbReference type="OrthoDB" id="8988083at2"/>
<gene>
    <name evidence="3" type="ordered locus">Caci_8133</name>
</gene>
<accession>C7QIQ6</accession>
<keyword evidence="4" id="KW-1185">Reference proteome</keyword>
<feature type="signal peptide" evidence="2">
    <location>
        <begin position="1"/>
        <end position="22"/>
    </location>
</feature>
<name>C7QIQ6_CATAD</name>
<evidence type="ECO:0000256" key="1">
    <source>
        <dbReference type="SAM" id="MobiDB-lite"/>
    </source>
</evidence>
<dbReference type="EMBL" id="CP001700">
    <property type="protein sequence ID" value="ACU76956.1"/>
    <property type="molecule type" value="Genomic_DNA"/>
</dbReference>
<dbReference type="InParanoid" id="C7QIQ6"/>
<protein>
    <recommendedName>
        <fullName evidence="5">Lipoprotein</fullName>
    </recommendedName>
</protein>
<dbReference type="HOGENOM" id="CLU_101753_0_0_11"/>
<reference evidence="3 4" key="1">
    <citation type="journal article" date="2009" name="Stand. Genomic Sci.">
        <title>Complete genome sequence of Catenulispora acidiphila type strain (ID 139908).</title>
        <authorList>
            <person name="Copeland A."/>
            <person name="Lapidus A."/>
            <person name="Glavina Del Rio T."/>
            <person name="Nolan M."/>
            <person name="Lucas S."/>
            <person name="Chen F."/>
            <person name="Tice H."/>
            <person name="Cheng J.F."/>
            <person name="Bruce D."/>
            <person name="Goodwin L."/>
            <person name="Pitluck S."/>
            <person name="Mikhailova N."/>
            <person name="Pati A."/>
            <person name="Ivanova N."/>
            <person name="Mavromatis K."/>
            <person name="Chen A."/>
            <person name="Palaniappan K."/>
            <person name="Chain P."/>
            <person name="Land M."/>
            <person name="Hauser L."/>
            <person name="Chang Y.J."/>
            <person name="Jeffries C.D."/>
            <person name="Chertkov O."/>
            <person name="Brettin T."/>
            <person name="Detter J.C."/>
            <person name="Han C."/>
            <person name="Ali Z."/>
            <person name="Tindall B.J."/>
            <person name="Goker M."/>
            <person name="Bristow J."/>
            <person name="Eisen J.A."/>
            <person name="Markowitz V."/>
            <person name="Hugenholtz P."/>
            <person name="Kyrpides N.C."/>
            <person name="Klenk H.P."/>
        </authorList>
    </citation>
    <scope>NUCLEOTIDE SEQUENCE [LARGE SCALE GENOMIC DNA]</scope>
    <source>
        <strain evidence="4">DSM 44928 / JCM 14897 / NBRC 102108 / NRRL B-24433 / ID139908</strain>
    </source>
</reference>
<evidence type="ECO:0000313" key="3">
    <source>
        <dbReference type="EMBL" id="ACU76956.1"/>
    </source>
</evidence>
<organism evidence="3 4">
    <name type="scientific">Catenulispora acidiphila (strain DSM 44928 / JCM 14897 / NBRC 102108 / NRRL B-24433 / ID139908)</name>
    <dbReference type="NCBI Taxonomy" id="479433"/>
    <lineage>
        <taxon>Bacteria</taxon>
        <taxon>Bacillati</taxon>
        <taxon>Actinomycetota</taxon>
        <taxon>Actinomycetes</taxon>
        <taxon>Catenulisporales</taxon>
        <taxon>Catenulisporaceae</taxon>
        <taxon>Catenulispora</taxon>
    </lineage>
</organism>
<dbReference type="RefSeq" id="WP_015796681.1">
    <property type="nucleotide sequence ID" value="NC_013131.1"/>
</dbReference>
<feature type="compositionally biased region" description="Low complexity" evidence="1">
    <location>
        <begin position="28"/>
        <end position="59"/>
    </location>
</feature>
<evidence type="ECO:0008006" key="5">
    <source>
        <dbReference type="Google" id="ProtNLM"/>
    </source>
</evidence>
<proteinExistence type="predicted"/>
<dbReference type="STRING" id="479433.Caci_8133"/>